<feature type="compositionally biased region" description="Low complexity" evidence="1">
    <location>
        <begin position="390"/>
        <end position="402"/>
    </location>
</feature>
<name>A0A9N8D4P3_9STRA</name>
<feature type="compositionally biased region" description="Low complexity" evidence="1">
    <location>
        <begin position="29"/>
        <end position="54"/>
    </location>
</feature>
<gene>
    <name evidence="2" type="ORF">SEMRO_4_G003280.1</name>
</gene>
<feature type="region of interest" description="Disordered" evidence="1">
    <location>
        <begin position="453"/>
        <end position="476"/>
    </location>
</feature>
<evidence type="ECO:0000313" key="2">
    <source>
        <dbReference type="EMBL" id="CAB9496353.1"/>
    </source>
</evidence>
<feature type="compositionally biased region" description="Basic residues" evidence="1">
    <location>
        <begin position="89"/>
        <end position="99"/>
    </location>
</feature>
<feature type="region of interest" description="Disordered" evidence="1">
    <location>
        <begin position="1"/>
        <end position="101"/>
    </location>
</feature>
<feature type="compositionally biased region" description="Polar residues" evidence="1">
    <location>
        <begin position="9"/>
        <end position="28"/>
    </location>
</feature>
<proteinExistence type="predicted"/>
<reference evidence="2" key="1">
    <citation type="submission" date="2020-06" db="EMBL/GenBank/DDBJ databases">
        <authorList>
            <consortium name="Plant Systems Biology data submission"/>
        </authorList>
    </citation>
    <scope>NUCLEOTIDE SEQUENCE</scope>
    <source>
        <strain evidence="2">D6</strain>
    </source>
</reference>
<dbReference type="EMBL" id="CAICTM010000004">
    <property type="protein sequence ID" value="CAB9496353.1"/>
    <property type="molecule type" value="Genomic_DNA"/>
</dbReference>
<keyword evidence="3" id="KW-1185">Reference proteome</keyword>
<feature type="compositionally biased region" description="Polar residues" evidence="1">
    <location>
        <begin position="717"/>
        <end position="727"/>
    </location>
</feature>
<feature type="compositionally biased region" description="Basic and acidic residues" evidence="1">
    <location>
        <begin position="376"/>
        <end position="387"/>
    </location>
</feature>
<feature type="compositionally biased region" description="Basic and acidic residues" evidence="1">
    <location>
        <begin position="228"/>
        <end position="237"/>
    </location>
</feature>
<comment type="caution">
    <text evidence="2">The sequence shown here is derived from an EMBL/GenBank/DDBJ whole genome shotgun (WGS) entry which is preliminary data.</text>
</comment>
<feature type="compositionally biased region" description="Acidic residues" evidence="1">
    <location>
        <begin position="238"/>
        <end position="247"/>
    </location>
</feature>
<evidence type="ECO:0000256" key="1">
    <source>
        <dbReference type="SAM" id="MobiDB-lite"/>
    </source>
</evidence>
<accession>A0A9N8D4P3</accession>
<protein>
    <submittedName>
        <fullName evidence="2">Uncharacterized protein</fullName>
    </submittedName>
</protein>
<feature type="region of interest" description="Disordered" evidence="1">
    <location>
        <begin position="488"/>
        <end position="538"/>
    </location>
</feature>
<dbReference type="AlphaFoldDB" id="A0A9N8D4P3"/>
<sequence length="840" mass="90212">MATAEAVGGNTSSSSNREARRQQQNNDDASTIMSLAAMSTTTATTTGALDDASSMGETTQTHHSSSRRKRKDDCSESRCTVTSEESVRSRSRRRRHNNHRLLGDTACHHRWLERIDRTAATSHAPIRPNRSAGDAFLPSLPQATASMMATPLSSASALTPFSIQNQRTFSATLPRIGGAGGLFPTTANETSAQAAARAGGSRCNDADVSAREVARCQSMSLPPTRPTRTRDDSKTDLMDDDDDDDSSSDDHDQTKDRKSNTGEHKNKEQKNDVAAKNHETAASASSSLRNNAEIDPYLFASLLHGQQLGGGRLPLAAPSMTHLHRSESSDHAKSCIPPKKPRRRSDADFYLMHASEKKPGPALTRYNTIDSSEAMRPSRTDTGHDGGGRTSAATSSSNSGNRACPQNKCQSLRGDSNCAHTVSPKPPAKPLRTFDDATCDRIVQTVGHLPMMPIHPPLNVEDAPSSPPTVPRVSDQSVARVQEMVATGRKDRLQKQASAASGMDMEEAEQTDCSDKEAKARAEKEGSPLAASSEEDDGVEVLVVEEDEDETEVSIQASLKEYDPDLFARLLNGDSSDSKVATIGLDFHTAEALLRTTEERQPPPPLVARVSSGTTRPPVYDRFDNSASCATPEHLAGAVKSSHPPLRPRRSIDECMIWGTSLHSSSLAAAAAAACVAQAEESTIMPAHGMPPPISLGRGRSFRRTSRRSTLPMASEMPSSGNPASSGTNGGGNFVERIDAATQEANLVAFSQPLEDSSGDVGEEIEDRDDEYEHPLEVAGDGAEGSYSRVLPTRRRRRVMRRFTMPSKGGSLSPQAKKRRMVGRSHSCYGPEDGLTTPAA</sequence>
<feature type="region of interest" description="Disordered" evidence="1">
    <location>
        <begin position="686"/>
        <end position="734"/>
    </location>
</feature>
<feature type="region of interest" description="Disordered" evidence="1">
    <location>
        <begin position="323"/>
        <end position="343"/>
    </location>
</feature>
<feature type="compositionally biased region" description="Polar residues" evidence="1">
    <location>
        <begin position="407"/>
        <end position="420"/>
    </location>
</feature>
<dbReference type="Proteomes" id="UP001153069">
    <property type="component" value="Unassembled WGS sequence"/>
</dbReference>
<feature type="compositionally biased region" description="Basic and acidic residues" evidence="1">
    <location>
        <begin position="248"/>
        <end position="279"/>
    </location>
</feature>
<feature type="region of interest" description="Disordered" evidence="1">
    <location>
        <begin position="358"/>
        <end position="433"/>
    </location>
</feature>
<feature type="region of interest" description="Disordered" evidence="1">
    <location>
        <begin position="804"/>
        <end position="840"/>
    </location>
</feature>
<feature type="compositionally biased region" description="Basic and acidic residues" evidence="1">
    <location>
        <begin position="513"/>
        <end position="526"/>
    </location>
</feature>
<evidence type="ECO:0000313" key="3">
    <source>
        <dbReference type="Proteomes" id="UP001153069"/>
    </source>
</evidence>
<organism evidence="2 3">
    <name type="scientific">Seminavis robusta</name>
    <dbReference type="NCBI Taxonomy" id="568900"/>
    <lineage>
        <taxon>Eukaryota</taxon>
        <taxon>Sar</taxon>
        <taxon>Stramenopiles</taxon>
        <taxon>Ochrophyta</taxon>
        <taxon>Bacillariophyta</taxon>
        <taxon>Bacillariophyceae</taxon>
        <taxon>Bacillariophycidae</taxon>
        <taxon>Naviculales</taxon>
        <taxon>Naviculaceae</taxon>
        <taxon>Seminavis</taxon>
    </lineage>
</organism>
<feature type="region of interest" description="Disordered" evidence="1">
    <location>
        <begin position="214"/>
        <end position="287"/>
    </location>
</feature>
<feature type="compositionally biased region" description="Basic and acidic residues" evidence="1">
    <location>
        <begin position="324"/>
        <end position="333"/>
    </location>
</feature>